<keyword evidence="3" id="KW-1185">Reference proteome</keyword>
<protein>
    <submittedName>
        <fullName evidence="2">Transcriptional regulator</fullName>
    </submittedName>
</protein>
<sequence length="209" mass="23672">MSTPATVPITPKERWGELGLYGARGMTGGEALARTLDHAASGSIPPVTTSLGLTIRLRYLTWGSRGDHWLRAAGISVTGRTINRWTSGVQRPRPDNLRLIDRAFWLCRRASLADHYKQRLWDDGRSRRIEIHPVDQKSVPSSRQRELRVRHINVRHEWQAVVDAWSSNDHSTLDELWTWIVDGLGSDHQAYTGSSQGEPKSRHGTILKR</sequence>
<proteinExistence type="predicted"/>
<dbReference type="RefSeq" id="WP_381350072.1">
    <property type="nucleotide sequence ID" value="NZ_JBHMCY010000085.1"/>
</dbReference>
<accession>A0ABV5N9K6</accession>
<gene>
    <name evidence="2" type="ORF">ACFF45_30860</name>
</gene>
<reference evidence="2 3" key="1">
    <citation type="submission" date="2024-09" db="EMBL/GenBank/DDBJ databases">
        <authorList>
            <person name="Sun Q."/>
            <person name="Mori K."/>
        </authorList>
    </citation>
    <scope>NUCLEOTIDE SEQUENCE [LARGE SCALE GENOMIC DNA]</scope>
    <source>
        <strain evidence="2 3">JCM 6917</strain>
    </source>
</reference>
<feature type="region of interest" description="Disordered" evidence="1">
    <location>
        <begin position="190"/>
        <end position="209"/>
    </location>
</feature>
<comment type="caution">
    <text evidence="2">The sequence shown here is derived from an EMBL/GenBank/DDBJ whole genome shotgun (WGS) entry which is preliminary data.</text>
</comment>
<evidence type="ECO:0000313" key="3">
    <source>
        <dbReference type="Proteomes" id="UP001589709"/>
    </source>
</evidence>
<evidence type="ECO:0000256" key="1">
    <source>
        <dbReference type="SAM" id="MobiDB-lite"/>
    </source>
</evidence>
<dbReference type="Proteomes" id="UP001589709">
    <property type="component" value="Unassembled WGS sequence"/>
</dbReference>
<dbReference type="EMBL" id="JBHMCY010000085">
    <property type="protein sequence ID" value="MFB9466979.1"/>
    <property type="molecule type" value="Genomic_DNA"/>
</dbReference>
<organism evidence="2 3">
    <name type="scientific">Streptomyces cinereospinus</name>
    <dbReference type="NCBI Taxonomy" id="285561"/>
    <lineage>
        <taxon>Bacteria</taxon>
        <taxon>Bacillati</taxon>
        <taxon>Actinomycetota</taxon>
        <taxon>Actinomycetes</taxon>
        <taxon>Kitasatosporales</taxon>
        <taxon>Streptomycetaceae</taxon>
        <taxon>Streptomyces</taxon>
    </lineage>
</organism>
<evidence type="ECO:0000313" key="2">
    <source>
        <dbReference type="EMBL" id="MFB9466979.1"/>
    </source>
</evidence>
<name>A0ABV5N9K6_9ACTN</name>